<evidence type="ECO:0000256" key="1">
    <source>
        <dbReference type="ARBA" id="ARBA00022679"/>
    </source>
</evidence>
<evidence type="ECO:0000313" key="5">
    <source>
        <dbReference type="EMBL" id="MBT9313584.1"/>
    </source>
</evidence>
<dbReference type="InterPro" id="IPR051531">
    <property type="entry name" value="N-acetyltransferase"/>
</dbReference>
<comment type="similarity">
    <text evidence="3">Belongs to the acetyltransferase family. RimJ subfamily.</text>
</comment>
<proteinExistence type="inferred from homology"/>
<feature type="domain" description="N-acetyltransferase" evidence="4">
    <location>
        <begin position="5"/>
        <end position="167"/>
    </location>
</feature>
<dbReference type="Pfam" id="PF13302">
    <property type="entry name" value="Acetyltransf_3"/>
    <property type="match status" value="1"/>
</dbReference>
<evidence type="ECO:0000256" key="2">
    <source>
        <dbReference type="ARBA" id="ARBA00023315"/>
    </source>
</evidence>
<dbReference type="InterPro" id="IPR016181">
    <property type="entry name" value="Acyl_CoA_acyltransferase"/>
</dbReference>
<name>A0ABS5Y6U2_9CYAN</name>
<dbReference type="SUPFAM" id="SSF55729">
    <property type="entry name" value="Acyl-CoA N-acyltransferases (Nat)"/>
    <property type="match status" value="1"/>
</dbReference>
<organism evidence="5 6">
    <name type="scientific">Leptothoe kymatousa TAU-MAC 1615</name>
    <dbReference type="NCBI Taxonomy" id="2364775"/>
    <lineage>
        <taxon>Bacteria</taxon>
        <taxon>Bacillati</taxon>
        <taxon>Cyanobacteriota</taxon>
        <taxon>Cyanophyceae</taxon>
        <taxon>Nodosilineales</taxon>
        <taxon>Cymatolegaceae</taxon>
        <taxon>Leptothoe</taxon>
        <taxon>Leptothoe kymatousa</taxon>
    </lineage>
</organism>
<dbReference type="PANTHER" id="PTHR43792">
    <property type="entry name" value="GNAT FAMILY, PUTATIVE (AFU_ORTHOLOGUE AFUA_3G00765)-RELATED-RELATED"/>
    <property type="match status" value="1"/>
</dbReference>
<dbReference type="InterPro" id="IPR000182">
    <property type="entry name" value="GNAT_dom"/>
</dbReference>
<keyword evidence="6" id="KW-1185">Reference proteome</keyword>
<dbReference type="EMBL" id="JADOER010000014">
    <property type="protein sequence ID" value="MBT9313584.1"/>
    <property type="molecule type" value="Genomic_DNA"/>
</dbReference>
<evidence type="ECO:0000259" key="4">
    <source>
        <dbReference type="PROSITE" id="PS51186"/>
    </source>
</evidence>
<keyword evidence="1" id="KW-0808">Transferase</keyword>
<dbReference type="PANTHER" id="PTHR43792:SF8">
    <property type="entry name" value="[RIBOSOMAL PROTEIN US5]-ALANINE N-ACETYLTRANSFERASE"/>
    <property type="match status" value="1"/>
</dbReference>
<evidence type="ECO:0000256" key="3">
    <source>
        <dbReference type="ARBA" id="ARBA00038502"/>
    </source>
</evidence>
<protein>
    <submittedName>
        <fullName evidence="5">GNAT family N-acetyltransferase</fullName>
    </submittedName>
</protein>
<reference evidence="5 6" key="1">
    <citation type="journal article" date="2021" name="Mar. Drugs">
        <title>Genome Reduction and Secondary Metabolism of the Marine Sponge-Associated Cyanobacterium Leptothoe.</title>
        <authorList>
            <person name="Konstantinou D."/>
            <person name="Popin R.V."/>
            <person name="Fewer D.P."/>
            <person name="Sivonen K."/>
            <person name="Gkelis S."/>
        </authorList>
    </citation>
    <scope>NUCLEOTIDE SEQUENCE [LARGE SCALE GENOMIC DNA]</scope>
    <source>
        <strain evidence="5 6">TAU-MAC 1615</strain>
    </source>
</reference>
<gene>
    <name evidence="5" type="ORF">IXB28_15330</name>
</gene>
<dbReference type="RefSeq" id="WP_215619474.1">
    <property type="nucleotide sequence ID" value="NZ_JADOER010000014.1"/>
</dbReference>
<dbReference type="Gene3D" id="3.40.630.30">
    <property type="match status" value="1"/>
</dbReference>
<sequence length="171" mass="19279">MGSRVFIRTPDEDDWSVLLDLHQRSADFHAPWVSLAQDERGCKRYIQRCQAGTVEGLLICHGVDQALVGVVNLSQIFYGGFQSAYLGYYVSVAYAGQGLMTEGVTLAINHAFTTLKLHRLEANIQPGNADSLKLVARLGFTREGFSRQYLRVNGEWRDHERWAMTVESWSP</sequence>
<dbReference type="PROSITE" id="PS51186">
    <property type="entry name" value="GNAT"/>
    <property type="match status" value="1"/>
</dbReference>
<keyword evidence="2" id="KW-0012">Acyltransferase</keyword>
<accession>A0ABS5Y6U2</accession>
<comment type="caution">
    <text evidence="5">The sequence shown here is derived from an EMBL/GenBank/DDBJ whole genome shotgun (WGS) entry which is preliminary data.</text>
</comment>
<dbReference type="Proteomes" id="UP001196661">
    <property type="component" value="Unassembled WGS sequence"/>
</dbReference>
<evidence type="ECO:0000313" key="6">
    <source>
        <dbReference type="Proteomes" id="UP001196661"/>
    </source>
</evidence>